<keyword evidence="4" id="KW-0732">Signal</keyword>
<feature type="transmembrane region" description="Helical" evidence="6">
    <location>
        <begin position="20"/>
        <end position="39"/>
    </location>
</feature>
<proteinExistence type="inferred from homology"/>
<dbReference type="InterPro" id="IPR030678">
    <property type="entry name" value="Peptide/Ni-bd"/>
</dbReference>
<dbReference type="InterPro" id="IPR000914">
    <property type="entry name" value="SBP_5_dom"/>
</dbReference>
<evidence type="ECO:0000256" key="4">
    <source>
        <dbReference type="ARBA" id="ARBA00022729"/>
    </source>
</evidence>
<dbReference type="Gene3D" id="3.10.105.10">
    <property type="entry name" value="Dipeptide-binding Protein, Domain 3"/>
    <property type="match status" value="1"/>
</dbReference>
<evidence type="ECO:0000313" key="9">
    <source>
        <dbReference type="Proteomes" id="UP000051922"/>
    </source>
</evidence>
<dbReference type="PANTHER" id="PTHR30290:SF10">
    <property type="entry name" value="PERIPLASMIC OLIGOPEPTIDE-BINDING PROTEIN-RELATED"/>
    <property type="match status" value="1"/>
</dbReference>
<dbReference type="PATRIC" id="fig|1423783.4.peg.668"/>
<dbReference type="EMBL" id="AZFJ01000040">
    <property type="protein sequence ID" value="KRL86681.1"/>
    <property type="molecule type" value="Genomic_DNA"/>
</dbReference>
<dbReference type="FunFam" id="3.10.105.10:FF:000001">
    <property type="entry name" value="Oligopeptide ABC transporter, oligopeptide-binding protein"/>
    <property type="match status" value="1"/>
</dbReference>
<dbReference type="GO" id="GO:0043190">
    <property type="term" value="C:ATP-binding cassette (ABC) transporter complex"/>
    <property type="evidence" value="ECO:0007669"/>
    <property type="project" value="InterPro"/>
</dbReference>
<dbReference type="PANTHER" id="PTHR30290">
    <property type="entry name" value="PERIPLASMIC BINDING COMPONENT OF ABC TRANSPORTER"/>
    <property type="match status" value="1"/>
</dbReference>
<evidence type="ECO:0000256" key="2">
    <source>
        <dbReference type="ARBA" id="ARBA00005695"/>
    </source>
</evidence>
<dbReference type="GO" id="GO:0030288">
    <property type="term" value="C:outer membrane-bounded periplasmic space"/>
    <property type="evidence" value="ECO:0007669"/>
    <property type="project" value="UniProtKB-ARBA"/>
</dbReference>
<keyword evidence="3" id="KW-0813">Transport</keyword>
<protein>
    <submittedName>
        <fullName evidence="8">ABC-type oligopeptide transport system, periplasmic component</fullName>
    </submittedName>
</protein>
<evidence type="ECO:0000256" key="3">
    <source>
        <dbReference type="ARBA" id="ARBA00022448"/>
    </source>
</evidence>
<comment type="subcellular location">
    <subcellularLocation>
        <location evidence="1">Cell envelope</location>
    </subcellularLocation>
</comment>
<dbReference type="SUPFAM" id="SSF53850">
    <property type="entry name" value="Periplasmic binding protein-like II"/>
    <property type="match status" value="1"/>
</dbReference>
<feature type="transmembrane region" description="Helical" evidence="6">
    <location>
        <begin position="51"/>
        <end position="70"/>
    </location>
</feature>
<keyword evidence="6" id="KW-0812">Transmembrane</keyword>
<keyword evidence="6" id="KW-0472">Membrane</keyword>
<accession>A0A0R1TZP0</accession>
<dbReference type="InterPro" id="IPR039424">
    <property type="entry name" value="SBP_5"/>
</dbReference>
<dbReference type="Gene3D" id="3.90.76.10">
    <property type="entry name" value="Dipeptide-binding Protein, Domain 1"/>
    <property type="match status" value="1"/>
</dbReference>
<gene>
    <name evidence="8" type="ORF">FC50_GL000645</name>
</gene>
<dbReference type="Proteomes" id="UP000051922">
    <property type="component" value="Unassembled WGS sequence"/>
</dbReference>
<keyword evidence="9" id="KW-1185">Reference proteome</keyword>
<dbReference type="FunFam" id="3.90.76.10:FF:000001">
    <property type="entry name" value="Oligopeptide ABC transporter substrate-binding protein"/>
    <property type="match status" value="1"/>
</dbReference>
<evidence type="ECO:0000256" key="6">
    <source>
        <dbReference type="SAM" id="Phobius"/>
    </source>
</evidence>
<dbReference type="CDD" id="cd08504">
    <property type="entry name" value="PBP2_OppA"/>
    <property type="match status" value="1"/>
</dbReference>
<dbReference type="Gene3D" id="3.40.190.10">
    <property type="entry name" value="Periplasmic binding protein-like II"/>
    <property type="match status" value="1"/>
</dbReference>
<organism evidence="8 9">
    <name type="scientific">Lacticaseibacillus pantheris DSM 15945 = JCM 12539 = NBRC 106106</name>
    <dbReference type="NCBI Taxonomy" id="1423783"/>
    <lineage>
        <taxon>Bacteria</taxon>
        <taxon>Bacillati</taxon>
        <taxon>Bacillota</taxon>
        <taxon>Bacilli</taxon>
        <taxon>Lactobacillales</taxon>
        <taxon>Lactobacillaceae</taxon>
        <taxon>Lacticaseibacillus</taxon>
    </lineage>
</organism>
<dbReference type="PIRSF" id="PIRSF002741">
    <property type="entry name" value="MppA"/>
    <property type="match status" value="1"/>
</dbReference>
<keyword evidence="5" id="KW-0571">Peptide transport</keyword>
<evidence type="ECO:0000256" key="1">
    <source>
        <dbReference type="ARBA" id="ARBA00004196"/>
    </source>
</evidence>
<keyword evidence="6" id="KW-1133">Transmembrane helix</keyword>
<dbReference type="STRING" id="1423783.FC50_GL000645"/>
<name>A0A0R1TZP0_9LACO</name>
<evidence type="ECO:0000259" key="7">
    <source>
        <dbReference type="Pfam" id="PF00496"/>
    </source>
</evidence>
<dbReference type="GO" id="GO:0015833">
    <property type="term" value="P:peptide transport"/>
    <property type="evidence" value="ECO:0007669"/>
    <property type="project" value="UniProtKB-KW"/>
</dbReference>
<dbReference type="AlphaFoldDB" id="A0A0R1TZP0"/>
<dbReference type="GO" id="GO:1904680">
    <property type="term" value="F:peptide transmembrane transporter activity"/>
    <property type="evidence" value="ECO:0007669"/>
    <property type="project" value="TreeGrafter"/>
</dbReference>
<sequence>MTWMRSASGSTRKRPAIINLMVVDRFLVLITVGLLGSRYILRGNLQMRKNILAVGFAAAAVALILGACGAKQTSSKAPKQVLRWTEATELPTDDPAQATDTLSFNVLLNTQEGLYRASDKGQKTNLALAKSVQVSPDGRTYKVTLRNAKWSNGDPITAQDFVYGWQRVVDPKTKSQDAFYFYQVANAQEVNTGKKPLSALGITAQGSKHLTIKLTKPVSYFKKLLAWPLFFPQNKQAVEKYGKKYGTNSTAQVYSGPFKLAKWTGSNDSWQLVKNNQYWDKQHVKLSTIKEQVVKDANTGLNLFDTGKVDETVLSGETAVAQANNNERVDRLSSNLTRVDLNENKVPAFKNADVRRAFSLVVNRQEIAKHVLQDGSRGAIGFTPIGLATGPDGQDFAKSSKVASGVDYDLSKAKALLAKGLAATNTKSLNLTLLTNDAETTKSVAEYLQNQFEQLPNVKVTLKSIPNAQRLQLQTSGDYDLALTAWQSVFGDPINFLDIWSSDSSYNSSQWHNAEFDQLLADAENKYGNNATKRWQTLVKAEKLLMKEQATIPLFQSNSRQLLKSKVKGVNYNPSGVPYDWKSAYIANK</sequence>
<reference evidence="8 9" key="1">
    <citation type="journal article" date="2015" name="Genome Announc.">
        <title>Expanding the biotechnology potential of lactobacilli through comparative genomics of 213 strains and associated genera.</title>
        <authorList>
            <person name="Sun Z."/>
            <person name="Harris H.M."/>
            <person name="McCann A."/>
            <person name="Guo C."/>
            <person name="Argimon S."/>
            <person name="Zhang W."/>
            <person name="Yang X."/>
            <person name="Jeffery I.B."/>
            <person name="Cooney J.C."/>
            <person name="Kagawa T.F."/>
            <person name="Liu W."/>
            <person name="Song Y."/>
            <person name="Salvetti E."/>
            <person name="Wrobel A."/>
            <person name="Rasinkangas P."/>
            <person name="Parkhill J."/>
            <person name="Rea M.C."/>
            <person name="O'Sullivan O."/>
            <person name="Ritari J."/>
            <person name="Douillard F.P."/>
            <person name="Paul Ross R."/>
            <person name="Yang R."/>
            <person name="Briner A.E."/>
            <person name="Felis G.E."/>
            <person name="de Vos W.M."/>
            <person name="Barrangou R."/>
            <person name="Klaenhammer T.R."/>
            <person name="Caufield P.W."/>
            <person name="Cui Y."/>
            <person name="Zhang H."/>
            <person name="O'Toole P.W."/>
        </authorList>
    </citation>
    <scope>NUCLEOTIDE SEQUENCE [LARGE SCALE GENOMIC DNA]</scope>
    <source>
        <strain evidence="8 9">DSM 15945</strain>
    </source>
</reference>
<dbReference type="Pfam" id="PF00496">
    <property type="entry name" value="SBP_bac_5"/>
    <property type="match status" value="1"/>
</dbReference>
<comment type="caution">
    <text evidence="8">The sequence shown here is derived from an EMBL/GenBank/DDBJ whole genome shotgun (WGS) entry which is preliminary data.</text>
</comment>
<evidence type="ECO:0000313" key="8">
    <source>
        <dbReference type="EMBL" id="KRL86681.1"/>
    </source>
</evidence>
<evidence type="ECO:0000256" key="5">
    <source>
        <dbReference type="ARBA" id="ARBA00022856"/>
    </source>
</evidence>
<comment type="similarity">
    <text evidence="2">Belongs to the bacterial solute-binding protein 5 family.</text>
</comment>
<keyword evidence="5" id="KW-0653">Protein transport</keyword>
<feature type="domain" description="Solute-binding protein family 5" evidence="7">
    <location>
        <begin position="126"/>
        <end position="506"/>
    </location>
</feature>